<keyword evidence="1" id="KW-0175">Coiled coil</keyword>
<organism evidence="4 5">
    <name type="scientific">Thiorhodococcus mannitoliphagus</name>
    <dbReference type="NCBI Taxonomy" id="329406"/>
    <lineage>
        <taxon>Bacteria</taxon>
        <taxon>Pseudomonadati</taxon>
        <taxon>Pseudomonadota</taxon>
        <taxon>Gammaproteobacteria</taxon>
        <taxon>Chromatiales</taxon>
        <taxon>Chromatiaceae</taxon>
        <taxon>Thiorhodococcus</taxon>
    </lineage>
</organism>
<feature type="coiled-coil region" evidence="1">
    <location>
        <begin position="651"/>
        <end position="678"/>
    </location>
</feature>
<evidence type="ECO:0000313" key="5">
    <source>
        <dbReference type="Proteomes" id="UP000471640"/>
    </source>
</evidence>
<dbReference type="EMBL" id="JAAIJR010000116">
    <property type="protein sequence ID" value="NEX22669.1"/>
    <property type="molecule type" value="Genomic_DNA"/>
</dbReference>
<evidence type="ECO:0000256" key="3">
    <source>
        <dbReference type="SAM" id="Phobius"/>
    </source>
</evidence>
<reference evidence="4 5" key="2">
    <citation type="submission" date="2020-02" db="EMBL/GenBank/DDBJ databases">
        <title>Genome sequences of Thiorhodococcus mannitoliphagus and Thiorhodococcus minor, purple sulfur photosynthetic bacteria in the gammaproteobacterial family, Chromatiaceae.</title>
        <authorList>
            <person name="Aviles F.A."/>
            <person name="Meyer T.E."/>
            <person name="Kyndt J.A."/>
        </authorList>
    </citation>
    <scope>NUCLEOTIDE SEQUENCE [LARGE SCALE GENOMIC DNA]</scope>
    <source>
        <strain evidence="4 5">DSM 18266</strain>
    </source>
</reference>
<sequence>MEATSRIPLLKKMRLESLRLRPYGNSLLTPAVATWLGFAWVVIFLMASVEGIVWGLVGATMVPRDALWLAPFTGLLLFCLMFGIIWIVDASLILSERPQLRARRWTSSAEGHGIGALLRWATGILVRLLIVAISLYVTAPFIAKLIRADDIAAYHQRQVEQYYAQREARLQGLIDERTAQMRQAYRERLAPVEQAIERLNQSLELERRRRAEIESEYAPQIEILRKDLVAAQARVSDEIFGRNGRPEGRGPEARKWEGNVDRMASELADKEAALAERVTEINNRIRTLEQSLRTQATTLQELGKAHQERLDKVAREIETTQVAPNAPKLSFAARSKALHALRESPEEAGVPHFETVEGFAQAALGVLFFSLIALKLFEPPAVRAYFSETIQMQYRKYLAGGLGDIPGFELPENPNQRCNPVEFARLWHAYEKDPAAFFADRKTLVEVRAPLTHFLAEQALGHDRLAHRRAHLEQEMRFAHHRREHELIAYDRELNLRTAQLQAQLANETKALKNHRRIELAVELQQAREDWRQRREQEEEALHQLRAGFEAEQARAEETLRQREEKIRRTQAESLARVRQVEVAKQLAHQQKLTELELKRRRESRKLRLAGAREELSRLRGLEGKQRSERQTLRETGRKLQESMDSLLARTHALEADLVAQQAEAERLNQLLRDHAAASDANDGQRKTGFWPRAEKLADNRMARDIAKDLKAIEKSERTDEEQLSKLREELHALQLRKDINESDLADCEGRITSTAIRIQLYEDSLAALISTDEDEIIRAPQPVAQTLEDQ</sequence>
<evidence type="ECO:0000256" key="2">
    <source>
        <dbReference type="SAM" id="MobiDB-lite"/>
    </source>
</evidence>
<keyword evidence="5" id="KW-1185">Reference proteome</keyword>
<comment type="caution">
    <text evidence="4">The sequence shown here is derived from an EMBL/GenBank/DDBJ whole genome shotgun (WGS) entry which is preliminary data.</text>
</comment>
<feature type="transmembrane region" description="Helical" evidence="3">
    <location>
        <begin position="116"/>
        <end position="137"/>
    </location>
</feature>
<protein>
    <recommendedName>
        <fullName evidence="6">DUF4407 domain-containing protein</fullName>
    </recommendedName>
</protein>
<keyword evidence="3" id="KW-1133">Transmembrane helix</keyword>
<accession>A0A6P1DY94</accession>
<keyword evidence="3" id="KW-0472">Membrane</keyword>
<dbReference type="Proteomes" id="UP000471640">
    <property type="component" value="Unassembled WGS sequence"/>
</dbReference>
<feature type="transmembrane region" description="Helical" evidence="3">
    <location>
        <begin position="67"/>
        <end position="95"/>
    </location>
</feature>
<feature type="coiled-coil region" evidence="1">
    <location>
        <begin position="521"/>
        <end position="573"/>
    </location>
</feature>
<name>A0A6P1DY94_9GAMM</name>
<reference evidence="5" key="1">
    <citation type="journal article" date="2020" name="Microbiol. Resour. Announc.">
        <title>Draft Genome Sequences of Thiorhodococcus mannitoliphagus and Thiorhodococcus minor, Purple Sulfur Photosynthetic Bacteria in the Gammaproteobacterial Family Chromatiaceae.</title>
        <authorList>
            <person name="Aviles F.A."/>
            <person name="Meyer T.E."/>
            <person name="Kyndt J.A."/>
        </authorList>
    </citation>
    <scope>NUCLEOTIDE SEQUENCE [LARGE SCALE GENOMIC DNA]</scope>
    <source>
        <strain evidence="5">DSM 18266</strain>
    </source>
</reference>
<feature type="transmembrane region" description="Helical" evidence="3">
    <location>
        <begin position="20"/>
        <end position="47"/>
    </location>
</feature>
<dbReference type="RefSeq" id="WP_164655764.1">
    <property type="nucleotide sequence ID" value="NZ_JAAIJR010000116.1"/>
</dbReference>
<gene>
    <name evidence="4" type="ORF">G3480_20560</name>
</gene>
<evidence type="ECO:0000313" key="4">
    <source>
        <dbReference type="EMBL" id="NEX22669.1"/>
    </source>
</evidence>
<proteinExistence type="predicted"/>
<dbReference type="AlphaFoldDB" id="A0A6P1DY94"/>
<feature type="region of interest" description="Disordered" evidence="2">
    <location>
        <begin position="620"/>
        <end position="639"/>
    </location>
</feature>
<keyword evidence="3" id="KW-0812">Transmembrane</keyword>
<feature type="coiled-coil region" evidence="1">
    <location>
        <begin position="710"/>
        <end position="744"/>
    </location>
</feature>
<evidence type="ECO:0008006" key="6">
    <source>
        <dbReference type="Google" id="ProtNLM"/>
    </source>
</evidence>
<evidence type="ECO:0000256" key="1">
    <source>
        <dbReference type="SAM" id="Coils"/>
    </source>
</evidence>